<keyword evidence="2" id="KW-0378">Hydrolase</keyword>
<evidence type="ECO:0000259" key="1">
    <source>
        <dbReference type="Pfam" id="PF03372"/>
    </source>
</evidence>
<name>A0A368UNP4_9BACT</name>
<dbReference type="SUPFAM" id="SSF49899">
    <property type="entry name" value="Concanavalin A-like lectins/glucanases"/>
    <property type="match status" value="1"/>
</dbReference>
<dbReference type="GO" id="GO:0004527">
    <property type="term" value="F:exonuclease activity"/>
    <property type="evidence" value="ECO:0007669"/>
    <property type="project" value="UniProtKB-KW"/>
</dbReference>
<dbReference type="PANTHER" id="PTHR41349:SF1">
    <property type="entry name" value="PROTEIN CBG08683"/>
    <property type="match status" value="1"/>
</dbReference>
<dbReference type="GO" id="GO:0004553">
    <property type="term" value="F:hydrolase activity, hydrolyzing O-glycosyl compounds"/>
    <property type="evidence" value="ECO:0007669"/>
    <property type="project" value="UniProtKB-ARBA"/>
</dbReference>
<organism evidence="2 3">
    <name type="scientific">Marinilabilia salmonicolor</name>
    <dbReference type="NCBI Taxonomy" id="989"/>
    <lineage>
        <taxon>Bacteria</taxon>
        <taxon>Pseudomonadati</taxon>
        <taxon>Bacteroidota</taxon>
        <taxon>Bacteroidia</taxon>
        <taxon>Marinilabiliales</taxon>
        <taxon>Marinilabiliaceae</taxon>
        <taxon>Marinilabilia</taxon>
    </lineage>
</organism>
<dbReference type="SUPFAM" id="SSF56219">
    <property type="entry name" value="DNase I-like"/>
    <property type="match status" value="1"/>
</dbReference>
<dbReference type="PANTHER" id="PTHR41349">
    <property type="match status" value="1"/>
</dbReference>
<comment type="caution">
    <text evidence="2">The sequence shown here is derived from an EMBL/GenBank/DDBJ whole genome shotgun (WGS) entry which is preliminary data.</text>
</comment>
<feature type="domain" description="Endonuclease/exonuclease/phosphatase" evidence="1">
    <location>
        <begin position="264"/>
        <end position="514"/>
    </location>
</feature>
<gene>
    <name evidence="2" type="ORF">DFO77_12267</name>
</gene>
<dbReference type="Proteomes" id="UP000252733">
    <property type="component" value="Unassembled WGS sequence"/>
</dbReference>
<dbReference type="AlphaFoldDB" id="A0A368UNP4"/>
<evidence type="ECO:0000313" key="2">
    <source>
        <dbReference type="EMBL" id="RCW30417.1"/>
    </source>
</evidence>
<keyword evidence="2" id="KW-0540">Nuclease</keyword>
<dbReference type="Gene3D" id="2.60.120.200">
    <property type="match status" value="1"/>
</dbReference>
<dbReference type="GO" id="GO:0005975">
    <property type="term" value="P:carbohydrate metabolic process"/>
    <property type="evidence" value="ECO:0007669"/>
    <property type="project" value="UniProtKB-ARBA"/>
</dbReference>
<dbReference type="Pfam" id="PF03372">
    <property type="entry name" value="Exo_endo_phos"/>
    <property type="match status" value="1"/>
</dbReference>
<accession>A0A368UNP4</accession>
<keyword evidence="2" id="KW-0269">Exonuclease</keyword>
<dbReference type="GO" id="GO:0004519">
    <property type="term" value="F:endonuclease activity"/>
    <property type="evidence" value="ECO:0007669"/>
    <property type="project" value="UniProtKB-KW"/>
</dbReference>
<reference evidence="2 3" key="1">
    <citation type="submission" date="2018-07" db="EMBL/GenBank/DDBJ databases">
        <title>Freshwater and sediment microbial communities from various areas in North America, analyzing microbe dynamics in response to fracking.</title>
        <authorList>
            <person name="Lamendella R."/>
        </authorList>
    </citation>
    <scope>NUCLEOTIDE SEQUENCE [LARGE SCALE GENOMIC DNA]</scope>
    <source>
        <strain evidence="2 3">160A</strain>
    </source>
</reference>
<dbReference type="Gene3D" id="3.60.10.10">
    <property type="entry name" value="Endonuclease/exonuclease/phosphatase"/>
    <property type="match status" value="1"/>
</dbReference>
<proteinExistence type="predicted"/>
<protein>
    <submittedName>
        <fullName evidence="2">Endonuclease/exonuclease/phosphatase family metal-dependent hydrolase</fullName>
    </submittedName>
</protein>
<evidence type="ECO:0000313" key="3">
    <source>
        <dbReference type="Proteomes" id="UP000252733"/>
    </source>
</evidence>
<dbReference type="EMBL" id="QPIZ01000022">
    <property type="protein sequence ID" value="RCW30417.1"/>
    <property type="molecule type" value="Genomic_DNA"/>
</dbReference>
<dbReference type="InterPro" id="IPR036691">
    <property type="entry name" value="Endo/exonu/phosph_ase_sf"/>
</dbReference>
<sequence length="525" mass="59005">MKHIYLTIISVILLLWGCNNREYSDPGPSLIYLDFNNKIENSGILPVEFRGEKYVSFAEGIKDTSLDLSINAQYRKPVIIEKGPANSFGDYEGLTILLWVKAARNDPMRYVMAGQQIFLDNHKFKGWNISKTEKGGWCWEFSDGQQTLRYAPPRSHQPLDDKKWHQVGFAIDKRQQEARLFYDGDLKAILSLESVNIEFPGTALSIGADPLAENPVSGTFNGMIDEVGVWSRVLDDTQVSGVYTSVSGKKLKPLKTYTDSLTIMTWNIANGGELQGKFVGIQRIAGVIRNSGADIVSLQETMNAGEILAGELDYYLYRRSKNLSILSRFHPVKSFNVFRSDHSGALEVAIDNQKSILVAPVWLSQQPDLAAYVAKSDARTDTIEVREMETRGREANFILSEMRPFLINANQIPVVIAGDFNSGSHLDWTDRNQEKHNGLIVDFPATRFMTEAGLSDAFRIIRPDEVSVPGHTWSPIYQEGLQTRMDFIYYMGKMLTPSTAEVIDSTEFDFPSDHAAVVVSFRVQE</sequence>
<dbReference type="Pfam" id="PF13385">
    <property type="entry name" value="Laminin_G_3"/>
    <property type="match status" value="1"/>
</dbReference>
<dbReference type="InterPro" id="IPR013320">
    <property type="entry name" value="ConA-like_dom_sf"/>
</dbReference>
<dbReference type="RefSeq" id="WP_181872103.1">
    <property type="nucleotide sequence ID" value="NZ_QPIZ01000022.1"/>
</dbReference>
<keyword evidence="2" id="KW-0255">Endonuclease</keyword>
<dbReference type="InterPro" id="IPR005135">
    <property type="entry name" value="Endo/exonuclease/phosphatase"/>
</dbReference>
<keyword evidence="3" id="KW-1185">Reference proteome</keyword>